<reference evidence="7" key="1">
    <citation type="submission" date="2024-06" db="EMBL/GenBank/DDBJ databases">
        <authorList>
            <consortium name="consrtm"/>
            <person name="Uemura M."/>
            <person name="Terahara T."/>
        </authorList>
    </citation>
    <scope>NUCLEOTIDE SEQUENCE</scope>
    <source>
        <strain evidence="7">KM77-8</strain>
    </source>
</reference>
<dbReference type="Gene3D" id="3.90.79.10">
    <property type="entry name" value="Nucleoside Triphosphate Pyrophosphohydrolase"/>
    <property type="match status" value="1"/>
</dbReference>
<evidence type="ECO:0000259" key="6">
    <source>
        <dbReference type="PROSITE" id="PS51462"/>
    </source>
</evidence>
<comment type="cofactor">
    <cofactor evidence="1">
        <name>Mg(2+)</name>
        <dbReference type="ChEBI" id="CHEBI:18420"/>
    </cofactor>
</comment>
<evidence type="ECO:0000256" key="1">
    <source>
        <dbReference type="ARBA" id="ARBA00001946"/>
    </source>
</evidence>
<reference evidence="7" key="2">
    <citation type="submission" date="2024-07" db="EMBL/GenBank/DDBJ databases">
        <title>Streptomyces haneummycinica sp. nov., a new antibiotic-producing actinobacterium isolated from marine sediment.</title>
        <authorList>
            <person name="Uemura M."/>
            <person name="Hamada M."/>
            <person name="Hirano S."/>
            <person name="Kobayashi K."/>
            <person name="Ohshiro T."/>
            <person name="Kobayashi T."/>
            <person name="Terahara T."/>
        </authorList>
    </citation>
    <scope>NUCLEOTIDE SEQUENCE</scope>
    <source>
        <strain evidence="7">KM77-8</strain>
    </source>
</reference>
<dbReference type="EMBL" id="AP035768">
    <property type="protein sequence ID" value="BFO21562.1"/>
    <property type="molecule type" value="Genomic_DNA"/>
</dbReference>
<accession>A0AAT9HVM8</accession>
<dbReference type="InterPro" id="IPR020476">
    <property type="entry name" value="Nudix_hydrolase"/>
</dbReference>
<dbReference type="GO" id="GO:0016787">
    <property type="term" value="F:hydrolase activity"/>
    <property type="evidence" value="ECO:0007669"/>
    <property type="project" value="UniProtKB-KW"/>
</dbReference>
<dbReference type="CDD" id="cd02883">
    <property type="entry name" value="NUDIX_Hydrolase"/>
    <property type="match status" value="1"/>
</dbReference>
<feature type="region of interest" description="Disordered" evidence="5">
    <location>
        <begin position="139"/>
        <end position="177"/>
    </location>
</feature>
<sequence>MGNTPCGPPGYRPRMRRNLRVAAYAVVVRDGQFLLARSPGPGGIPEWVLPGGGMEHGEDPYDTVRREVEEETGYHIEVTGLLGVHSTRRAFPARFGRSVDHHGVRLVYEGRVTEGELRNETGGSTELAAWQPWTPSPTWSASAWSTSPCACGGNARRPDGWRRRRRAAPGRTGPASP</sequence>
<evidence type="ECO:0000256" key="4">
    <source>
        <dbReference type="RuleBase" id="RU003476"/>
    </source>
</evidence>
<name>A0AAT9HVM8_9ACTN</name>
<proteinExistence type="inferred from homology"/>
<gene>
    <name evidence="7" type="ORF">SHKM778_79500</name>
</gene>
<dbReference type="PANTHER" id="PTHR43046">
    <property type="entry name" value="GDP-MANNOSE MANNOSYL HYDROLASE"/>
    <property type="match status" value="1"/>
</dbReference>
<dbReference type="PROSITE" id="PS00893">
    <property type="entry name" value="NUDIX_BOX"/>
    <property type="match status" value="1"/>
</dbReference>
<dbReference type="PROSITE" id="PS51462">
    <property type="entry name" value="NUDIX"/>
    <property type="match status" value="1"/>
</dbReference>
<comment type="similarity">
    <text evidence="2 4">Belongs to the Nudix hydrolase family.</text>
</comment>
<dbReference type="InterPro" id="IPR000086">
    <property type="entry name" value="NUDIX_hydrolase_dom"/>
</dbReference>
<evidence type="ECO:0000256" key="5">
    <source>
        <dbReference type="SAM" id="MobiDB-lite"/>
    </source>
</evidence>
<dbReference type="InterPro" id="IPR020084">
    <property type="entry name" value="NUDIX_hydrolase_CS"/>
</dbReference>
<feature type="domain" description="Nudix hydrolase" evidence="6">
    <location>
        <begin position="18"/>
        <end position="156"/>
    </location>
</feature>
<keyword evidence="3 4" id="KW-0378">Hydrolase</keyword>
<feature type="compositionally biased region" description="Low complexity" evidence="5">
    <location>
        <begin position="139"/>
        <end position="148"/>
    </location>
</feature>
<dbReference type="InterPro" id="IPR015797">
    <property type="entry name" value="NUDIX_hydrolase-like_dom_sf"/>
</dbReference>
<evidence type="ECO:0000256" key="3">
    <source>
        <dbReference type="ARBA" id="ARBA00022801"/>
    </source>
</evidence>
<evidence type="ECO:0000256" key="2">
    <source>
        <dbReference type="ARBA" id="ARBA00005582"/>
    </source>
</evidence>
<evidence type="ECO:0000313" key="7">
    <source>
        <dbReference type="EMBL" id="BFO21562.1"/>
    </source>
</evidence>
<dbReference type="PRINTS" id="PR00502">
    <property type="entry name" value="NUDIXFAMILY"/>
</dbReference>
<protein>
    <recommendedName>
        <fullName evidence="6">Nudix hydrolase domain-containing protein</fullName>
    </recommendedName>
</protein>
<dbReference type="PANTHER" id="PTHR43046:SF14">
    <property type="entry name" value="MUTT_NUDIX FAMILY PROTEIN"/>
    <property type="match status" value="1"/>
</dbReference>
<dbReference type="AlphaFoldDB" id="A0AAT9HVM8"/>
<organism evidence="7">
    <name type="scientific">Streptomyces haneummycinicus</name>
    <dbReference type="NCBI Taxonomy" id="3074435"/>
    <lineage>
        <taxon>Bacteria</taxon>
        <taxon>Bacillati</taxon>
        <taxon>Actinomycetota</taxon>
        <taxon>Actinomycetes</taxon>
        <taxon>Kitasatosporales</taxon>
        <taxon>Streptomycetaceae</taxon>
        <taxon>Streptomyces</taxon>
    </lineage>
</organism>
<dbReference type="SUPFAM" id="SSF55811">
    <property type="entry name" value="Nudix"/>
    <property type="match status" value="1"/>
</dbReference>
<dbReference type="Pfam" id="PF00293">
    <property type="entry name" value="NUDIX"/>
    <property type="match status" value="1"/>
</dbReference>